<dbReference type="Proteomes" id="UP000777784">
    <property type="component" value="Unassembled WGS sequence"/>
</dbReference>
<evidence type="ECO:0000313" key="2">
    <source>
        <dbReference type="EMBL" id="MBU2690239.1"/>
    </source>
</evidence>
<evidence type="ECO:0000313" key="3">
    <source>
        <dbReference type="Proteomes" id="UP000777784"/>
    </source>
</evidence>
<keyword evidence="1" id="KW-0732">Signal</keyword>
<reference evidence="2" key="1">
    <citation type="submission" date="2021-05" db="EMBL/GenBank/DDBJ databases">
        <title>Energy efficiency and biological interactions define the core microbiome of deep oligotrophic groundwater.</title>
        <authorList>
            <person name="Mehrshad M."/>
            <person name="Lopez-Fernandez M."/>
            <person name="Bell E."/>
            <person name="Bernier-Latmani R."/>
            <person name="Bertilsson S."/>
            <person name="Dopson M."/>
        </authorList>
    </citation>
    <scope>NUCLEOTIDE SEQUENCE</scope>
    <source>
        <strain evidence="2">Modern_marine.mb.64</strain>
    </source>
</reference>
<evidence type="ECO:0000256" key="1">
    <source>
        <dbReference type="SAM" id="SignalP"/>
    </source>
</evidence>
<feature type="chain" id="PRO_5037968135" evidence="1">
    <location>
        <begin position="22"/>
        <end position="270"/>
    </location>
</feature>
<dbReference type="SUPFAM" id="SSF49899">
    <property type="entry name" value="Concanavalin A-like lectins/glucanases"/>
    <property type="match status" value="1"/>
</dbReference>
<name>A0A948RV29_UNCEI</name>
<dbReference type="Gene3D" id="2.60.120.200">
    <property type="match status" value="1"/>
</dbReference>
<dbReference type="InterPro" id="IPR013320">
    <property type="entry name" value="ConA-like_dom_sf"/>
</dbReference>
<dbReference type="AlphaFoldDB" id="A0A948RV29"/>
<comment type="caution">
    <text evidence="2">The sequence shown here is derived from an EMBL/GenBank/DDBJ whole genome shotgun (WGS) entry which is preliminary data.</text>
</comment>
<gene>
    <name evidence="2" type="ORF">KJ970_04865</name>
</gene>
<accession>A0A948RV29</accession>
<dbReference type="Pfam" id="PF13385">
    <property type="entry name" value="Laminin_G_3"/>
    <property type="match status" value="1"/>
</dbReference>
<sequence length="270" mass="29911">MKRRIGLMIVAMLLLGMAASAGDWKMQIHRSGGIDEYVLTGVDSLIFTDAVTPRYVLDLNGSNTSVTVPHESSLNFEGPFTLEAWVMARDYQYPGHQQDFFPNNVIIDKRDNSGFGRGYGFALDSGYPKISVAISQDADVEAISAIRIELNQYHHIAGSYDGDSLRIFLDGVCTGTRYVPQTYVIGSGEFVMGSRYSHDMYWWDGEFAGVRVSDICRYVGNFTPPTILIPDANTVAFWPLDHHAGTIAVDESGNGHHGTIVNGTWVEWSR</sequence>
<proteinExistence type="predicted"/>
<protein>
    <submittedName>
        <fullName evidence="2">LamG domain-containing protein</fullName>
    </submittedName>
</protein>
<feature type="signal peptide" evidence="1">
    <location>
        <begin position="1"/>
        <end position="21"/>
    </location>
</feature>
<organism evidence="2 3">
    <name type="scientific">Eiseniibacteriota bacterium</name>
    <dbReference type="NCBI Taxonomy" id="2212470"/>
    <lineage>
        <taxon>Bacteria</taxon>
        <taxon>Candidatus Eiseniibacteriota</taxon>
    </lineage>
</organism>
<dbReference type="EMBL" id="JAHJDP010000027">
    <property type="protein sequence ID" value="MBU2690239.1"/>
    <property type="molecule type" value="Genomic_DNA"/>
</dbReference>